<dbReference type="Proteomes" id="UP001085076">
    <property type="component" value="Unassembled WGS sequence"/>
</dbReference>
<dbReference type="OrthoDB" id="5227681at2759"/>
<proteinExistence type="predicted"/>
<dbReference type="Gene3D" id="3.30.1520.10">
    <property type="entry name" value="Phox-like domain"/>
    <property type="match status" value="1"/>
</dbReference>
<evidence type="ECO:0000259" key="1">
    <source>
        <dbReference type="PROSITE" id="PS50195"/>
    </source>
</evidence>
<accession>A0A9D5H243</accession>
<dbReference type="PANTHER" id="PTHR10555">
    <property type="entry name" value="SORTING NEXIN"/>
    <property type="match status" value="1"/>
</dbReference>
<feature type="domain" description="PX" evidence="1">
    <location>
        <begin position="1"/>
        <end position="105"/>
    </location>
</feature>
<reference evidence="2 3" key="1">
    <citation type="journal article" date="2022" name="Hortic Res">
        <title>The genome of Dioscorea zingiberensis sheds light on the biosynthesis, origin and evolution of the medicinally important diosgenin saponins.</title>
        <authorList>
            <person name="Li Y."/>
            <person name="Tan C."/>
            <person name="Li Z."/>
            <person name="Guo J."/>
            <person name="Li S."/>
            <person name="Chen X."/>
            <person name="Wang C."/>
            <person name="Dai X."/>
            <person name="Yang H."/>
            <person name="Song W."/>
            <person name="Hou L."/>
            <person name="Xu J."/>
            <person name="Tong Z."/>
            <person name="Xu A."/>
            <person name="Yuan X."/>
            <person name="Wang W."/>
            <person name="Yang Q."/>
            <person name="Chen L."/>
            <person name="Sun Z."/>
            <person name="Wang K."/>
            <person name="Pan B."/>
            <person name="Chen J."/>
            <person name="Bao Y."/>
            <person name="Liu F."/>
            <person name="Qi X."/>
            <person name="Gang D.R."/>
            <person name="Wen J."/>
            <person name="Li J."/>
        </authorList>
    </citation>
    <scope>NUCLEOTIDE SEQUENCE [LARGE SCALE GENOMIC DNA]</scope>
    <source>
        <strain evidence="2">Dzin_1.0</strain>
    </source>
</reference>
<evidence type="ECO:0000313" key="3">
    <source>
        <dbReference type="Proteomes" id="UP001085076"/>
    </source>
</evidence>
<organism evidence="2 3">
    <name type="scientific">Dioscorea zingiberensis</name>
    <dbReference type="NCBI Taxonomy" id="325984"/>
    <lineage>
        <taxon>Eukaryota</taxon>
        <taxon>Viridiplantae</taxon>
        <taxon>Streptophyta</taxon>
        <taxon>Embryophyta</taxon>
        <taxon>Tracheophyta</taxon>
        <taxon>Spermatophyta</taxon>
        <taxon>Magnoliopsida</taxon>
        <taxon>Liliopsida</taxon>
        <taxon>Dioscoreales</taxon>
        <taxon>Dioscoreaceae</taxon>
        <taxon>Dioscorea</taxon>
    </lineage>
</organism>
<dbReference type="SUPFAM" id="SSF64268">
    <property type="entry name" value="PX domain"/>
    <property type="match status" value="1"/>
</dbReference>
<dbReference type="PANTHER" id="PTHR10555:SF170">
    <property type="entry name" value="FI18122P1"/>
    <property type="match status" value="1"/>
</dbReference>
<dbReference type="PROSITE" id="PS50195">
    <property type="entry name" value="PX"/>
    <property type="match status" value="1"/>
</dbReference>
<dbReference type="InterPro" id="IPR036871">
    <property type="entry name" value="PX_dom_sf"/>
</dbReference>
<dbReference type="InterPro" id="IPR001683">
    <property type="entry name" value="PX_dom"/>
</dbReference>
<evidence type="ECO:0000313" key="2">
    <source>
        <dbReference type="EMBL" id="KAJ0960421.1"/>
    </source>
</evidence>
<dbReference type="GO" id="GO:0035091">
    <property type="term" value="F:phosphatidylinositol binding"/>
    <property type="evidence" value="ECO:0007669"/>
    <property type="project" value="InterPro"/>
</dbReference>
<dbReference type="EMBL" id="JAGGNH010000082">
    <property type="protein sequence ID" value="KAJ0960421.1"/>
    <property type="molecule type" value="Genomic_DNA"/>
</dbReference>
<comment type="caution">
    <text evidence="2">The sequence shown here is derived from an EMBL/GenBank/DDBJ whole genome shotgun (WGS) entry which is preliminary data.</text>
</comment>
<dbReference type="GO" id="GO:0005768">
    <property type="term" value="C:endosome"/>
    <property type="evidence" value="ECO:0007669"/>
    <property type="project" value="TreeGrafter"/>
</dbReference>
<dbReference type="Pfam" id="PF00787">
    <property type="entry name" value="PX"/>
    <property type="match status" value="1"/>
</dbReference>
<name>A0A9D5H243_9LILI</name>
<protein>
    <recommendedName>
        <fullName evidence="1">PX domain-containing protein</fullName>
    </recommendedName>
</protein>
<dbReference type="GO" id="GO:0016020">
    <property type="term" value="C:membrane"/>
    <property type="evidence" value="ECO:0007669"/>
    <property type="project" value="UniProtKB-ARBA"/>
</dbReference>
<sequence>MISTVIADYTITSNSNNPSEFDRVFVLFGSRRASRGLHLKAQDPLHLHWSHFISYRVITETNFPEYQAPEKIVIRRYNDFVWLRDRLTEKFKGIFISPLLEMSIF</sequence>
<gene>
    <name evidence="2" type="ORF">J5N97_001748</name>
</gene>
<keyword evidence="3" id="KW-1185">Reference proteome</keyword>
<dbReference type="AlphaFoldDB" id="A0A9D5H243"/>